<dbReference type="AlphaFoldDB" id="A0A8C4KQ31"/>
<accession>A0A8C4KQ31</accession>
<reference evidence="6" key="2">
    <citation type="submission" date="2025-09" db="UniProtKB">
        <authorList>
            <consortium name="Ensembl"/>
        </authorList>
    </citation>
    <scope>IDENTIFICATION</scope>
</reference>
<comment type="similarity">
    <text evidence="1">Belongs to the crooked-neck family.</text>
</comment>
<protein>
    <recommendedName>
        <fullName evidence="5">Pre-mRNA-splicing factor Syf1-like N-terminal HAT-repeats domain-containing protein</fullName>
    </recommendedName>
</protein>
<dbReference type="Ensembl" id="ENSDNVT00000033132.1">
    <property type="protein sequence ID" value="ENSDNVP00000027449.1"/>
    <property type="gene ID" value="ENSDNVG00000019062.1"/>
</dbReference>
<dbReference type="InterPro" id="IPR055433">
    <property type="entry name" value="HAT_Syf1-like_N"/>
</dbReference>
<proteinExistence type="inferred from homology"/>
<feature type="domain" description="Pre-mRNA-splicing factor Syf1-like N-terminal HAT-repeats" evidence="5">
    <location>
        <begin position="6"/>
        <end position="54"/>
    </location>
</feature>
<organism evidence="6 7">
    <name type="scientific">Dromaius novaehollandiae</name>
    <name type="common">Emu</name>
    <dbReference type="NCBI Taxonomy" id="8790"/>
    <lineage>
        <taxon>Eukaryota</taxon>
        <taxon>Metazoa</taxon>
        <taxon>Chordata</taxon>
        <taxon>Craniata</taxon>
        <taxon>Vertebrata</taxon>
        <taxon>Euteleostomi</taxon>
        <taxon>Archelosauria</taxon>
        <taxon>Archosauria</taxon>
        <taxon>Dinosauria</taxon>
        <taxon>Saurischia</taxon>
        <taxon>Theropoda</taxon>
        <taxon>Coelurosauria</taxon>
        <taxon>Aves</taxon>
        <taxon>Palaeognathae</taxon>
        <taxon>Casuariiformes</taxon>
        <taxon>Dromaiidae</taxon>
        <taxon>Dromaius</taxon>
    </lineage>
</organism>
<evidence type="ECO:0000256" key="3">
    <source>
        <dbReference type="ARBA" id="ARBA00023187"/>
    </source>
</evidence>
<dbReference type="Proteomes" id="UP000694423">
    <property type="component" value="Unplaced"/>
</dbReference>
<keyword evidence="7" id="KW-1185">Reference proteome</keyword>
<feature type="region of interest" description="Disordered" evidence="4">
    <location>
        <begin position="54"/>
        <end position="99"/>
    </location>
</feature>
<dbReference type="InterPro" id="IPR011990">
    <property type="entry name" value="TPR-like_helical_dom_sf"/>
</dbReference>
<dbReference type="GO" id="GO:0008380">
    <property type="term" value="P:RNA splicing"/>
    <property type="evidence" value="ECO:0007669"/>
    <property type="project" value="UniProtKB-KW"/>
</dbReference>
<evidence type="ECO:0000256" key="2">
    <source>
        <dbReference type="ARBA" id="ARBA00022664"/>
    </source>
</evidence>
<evidence type="ECO:0000313" key="7">
    <source>
        <dbReference type="Proteomes" id="UP000694423"/>
    </source>
</evidence>
<sequence length="99" mass="10792">PSCEEEDVQYEEEILRNPFSVRCWLRYVEARQKGPRQGLNLVYERALRELPGRYGCPRPRGVTGTSPGGGGAGAVSPGPQGAARQVRLSPGGDRDVPAW</sequence>
<keyword evidence="2" id="KW-0507">mRNA processing</keyword>
<name>A0A8C4KQ31_DRONO</name>
<dbReference type="SUPFAM" id="SSF48452">
    <property type="entry name" value="TPR-like"/>
    <property type="match status" value="1"/>
</dbReference>
<dbReference type="Pfam" id="PF23233">
    <property type="entry name" value="HAT_Syf1_CNRKL1_N"/>
    <property type="match status" value="1"/>
</dbReference>
<evidence type="ECO:0000313" key="6">
    <source>
        <dbReference type="Ensembl" id="ENSDNVP00000027449.1"/>
    </source>
</evidence>
<evidence type="ECO:0000256" key="1">
    <source>
        <dbReference type="ARBA" id="ARBA00008644"/>
    </source>
</evidence>
<dbReference type="GO" id="GO:0006397">
    <property type="term" value="P:mRNA processing"/>
    <property type="evidence" value="ECO:0007669"/>
    <property type="project" value="UniProtKB-KW"/>
</dbReference>
<keyword evidence="3" id="KW-0508">mRNA splicing</keyword>
<reference evidence="6" key="1">
    <citation type="submission" date="2025-08" db="UniProtKB">
        <authorList>
            <consortium name="Ensembl"/>
        </authorList>
    </citation>
    <scope>IDENTIFICATION</scope>
</reference>
<evidence type="ECO:0000259" key="5">
    <source>
        <dbReference type="Pfam" id="PF23233"/>
    </source>
</evidence>
<evidence type="ECO:0000256" key="4">
    <source>
        <dbReference type="SAM" id="MobiDB-lite"/>
    </source>
</evidence>